<dbReference type="InterPro" id="IPR003594">
    <property type="entry name" value="HATPase_dom"/>
</dbReference>
<keyword evidence="1" id="KW-0418">Kinase</keyword>
<dbReference type="Pfam" id="PF13581">
    <property type="entry name" value="HATPase_c_2"/>
    <property type="match status" value="1"/>
</dbReference>
<accession>A0A7Z0EQH5</accession>
<sequence>MGTLVVPTRTWPHRDYRSDLAQLRRVRTDIATDLADFSPDLVDTVQLCAGELFANSVKYAYAEPDRIRLVLKQRDPRTLTLVVGDPGGPTVPHIPDRTPDAWDWAEGQRGLLLLDRLATTWGHFAYPRPTRLGTWITAHFPVHP</sequence>
<dbReference type="PANTHER" id="PTHR35526:SF3">
    <property type="entry name" value="ANTI-SIGMA-F FACTOR RSBW"/>
    <property type="match status" value="1"/>
</dbReference>
<dbReference type="SUPFAM" id="SSF55874">
    <property type="entry name" value="ATPase domain of HSP90 chaperone/DNA topoisomerase II/histidine kinase"/>
    <property type="match status" value="1"/>
</dbReference>
<keyword evidence="1" id="KW-0723">Serine/threonine-protein kinase</keyword>
<dbReference type="Gene3D" id="3.30.565.10">
    <property type="entry name" value="Histidine kinase-like ATPase, C-terminal domain"/>
    <property type="match status" value="1"/>
</dbReference>
<dbReference type="InterPro" id="IPR050267">
    <property type="entry name" value="Anti-sigma-factor_SerPK"/>
</dbReference>
<proteinExistence type="predicted"/>
<keyword evidence="4" id="KW-1185">Reference proteome</keyword>
<dbReference type="AlphaFoldDB" id="A0A7Z0EQH5"/>
<keyword evidence="1" id="KW-0808">Transferase</keyword>
<dbReference type="RefSeq" id="WP_179824774.1">
    <property type="nucleotide sequence ID" value="NZ_JACCFS010000001.1"/>
</dbReference>
<dbReference type="PANTHER" id="PTHR35526">
    <property type="entry name" value="ANTI-SIGMA-F FACTOR RSBW-RELATED"/>
    <property type="match status" value="1"/>
</dbReference>
<organism evidence="3 4">
    <name type="scientific">Nocardiopsis aegyptia</name>
    <dbReference type="NCBI Taxonomy" id="220378"/>
    <lineage>
        <taxon>Bacteria</taxon>
        <taxon>Bacillati</taxon>
        <taxon>Actinomycetota</taxon>
        <taxon>Actinomycetes</taxon>
        <taxon>Streptosporangiales</taxon>
        <taxon>Nocardiopsidaceae</taxon>
        <taxon>Nocardiopsis</taxon>
    </lineage>
</organism>
<comment type="caution">
    <text evidence="3">The sequence shown here is derived from an EMBL/GenBank/DDBJ whole genome shotgun (WGS) entry which is preliminary data.</text>
</comment>
<dbReference type="GO" id="GO:0004674">
    <property type="term" value="F:protein serine/threonine kinase activity"/>
    <property type="evidence" value="ECO:0007669"/>
    <property type="project" value="UniProtKB-KW"/>
</dbReference>
<dbReference type="EMBL" id="JACCFS010000001">
    <property type="protein sequence ID" value="NYJ35548.1"/>
    <property type="molecule type" value="Genomic_DNA"/>
</dbReference>
<protein>
    <submittedName>
        <fullName evidence="3">Anti-sigma regulatory factor (Ser/Thr protein kinase)</fullName>
    </submittedName>
</protein>
<dbReference type="CDD" id="cd16936">
    <property type="entry name" value="HATPase_RsbW-like"/>
    <property type="match status" value="1"/>
</dbReference>
<gene>
    <name evidence="3" type="ORF">HNR10_003429</name>
</gene>
<evidence type="ECO:0000313" key="3">
    <source>
        <dbReference type="EMBL" id="NYJ35548.1"/>
    </source>
</evidence>
<evidence type="ECO:0000313" key="4">
    <source>
        <dbReference type="Proteomes" id="UP000572051"/>
    </source>
</evidence>
<evidence type="ECO:0000259" key="2">
    <source>
        <dbReference type="Pfam" id="PF13581"/>
    </source>
</evidence>
<dbReference type="InterPro" id="IPR036890">
    <property type="entry name" value="HATPase_C_sf"/>
</dbReference>
<name>A0A7Z0EQH5_9ACTN</name>
<feature type="domain" description="Histidine kinase/HSP90-like ATPase" evidence="2">
    <location>
        <begin position="19"/>
        <end position="137"/>
    </location>
</feature>
<dbReference type="Proteomes" id="UP000572051">
    <property type="component" value="Unassembled WGS sequence"/>
</dbReference>
<evidence type="ECO:0000256" key="1">
    <source>
        <dbReference type="ARBA" id="ARBA00022527"/>
    </source>
</evidence>
<reference evidence="3 4" key="1">
    <citation type="submission" date="2020-07" db="EMBL/GenBank/DDBJ databases">
        <title>Sequencing the genomes of 1000 actinobacteria strains.</title>
        <authorList>
            <person name="Klenk H.-P."/>
        </authorList>
    </citation>
    <scope>NUCLEOTIDE SEQUENCE [LARGE SCALE GENOMIC DNA]</scope>
    <source>
        <strain evidence="3 4">DSM 44442</strain>
    </source>
</reference>